<proteinExistence type="predicted"/>
<dbReference type="RefSeq" id="WP_007304711.1">
    <property type="nucleotide sequence ID" value="NZ_AADV02000004.1"/>
</dbReference>
<dbReference type="KEGG" id="cwa:CwatDRAFT_4707"/>
<keyword evidence="1" id="KW-0472">Membrane</keyword>
<keyword evidence="3" id="KW-1185">Reference proteome</keyword>
<accession>Q4C660</accession>
<reference evidence="2" key="2">
    <citation type="submission" date="2005-06" db="EMBL/GenBank/DDBJ databases">
        <title>Sequencing of the draft genome and assembly of Crocosphaera watsonii WH 8501.</title>
        <authorList>
            <consortium name="US DOE Joint Genome Institute (JGI-PGF)"/>
            <person name="Copeland A."/>
            <person name="Lucas S."/>
            <person name="Lapidus A."/>
            <person name="Barry K."/>
            <person name="Detter C."/>
            <person name="Glavina T."/>
            <person name="Hammon N."/>
            <person name="Israni S."/>
            <person name="Pitluck S."/>
            <person name="Richardson P."/>
        </authorList>
    </citation>
    <scope>NUCLEOTIDE SEQUENCE [LARGE SCALE GENOMIC DNA]</scope>
    <source>
        <strain evidence="2">WH 8501</strain>
    </source>
</reference>
<dbReference type="EMBL" id="AADV02000004">
    <property type="protein sequence ID" value="EAM51563.1"/>
    <property type="molecule type" value="Genomic_DNA"/>
</dbReference>
<comment type="caution">
    <text evidence="2">The sequence shown here is derived from an EMBL/GenBank/DDBJ whole genome shotgun (WGS) entry which is preliminary data.</text>
</comment>
<keyword evidence="1" id="KW-1133">Transmembrane helix</keyword>
<evidence type="ECO:0000256" key="1">
    <source>
        <dbReference type="SAM" id="Phobius"/>
    </source>
</evidence>
<gene>
    <name evidence="2" type="ORF">CwatDRAFT_4707</name>
</gene>
<keyword evidence="1" id="KW-0812">Transmembrane</keyword>
<dbReference type="OrthoDB" id="428185at2"/>
<protein>
    <submittedName>
        <fullName evidence="2">Uncharacterized protein</fullName>
    </submittedName>
</protein>
<dbReference type="AlphaFoldDB" id="Q4C660"/>
<name>Q4C660_CROWT</name>
<feature type="transmembrane region" description="Helical" evidence="1">
    <location>
        <begin position="6"/>
        <end position="26"/>
    </location>
</feature>
<sequence length="130" mass="14816">MLKKVIAPILVLAFAITNLTILGLNLRNLAQSRIEEQDYFVKVDRQANIAIVEPNYGYFFHPDPEVKGDPTGEVLYEALNSIEQEYGVKETKMISFERKGYMIPNLYVFLKSNQPQETIANSQSVDQLSM</sequence>
<dbReference type="Proteomes" id="UP000003922">
    <property type="component" value="Unassembled WGS sequence"/>
</dbReference>
<reference evidence="2" key="3">
    <citation type="submission" date="2016-12" db="EMBL/GenBank/DDBJ databases">
        <title>Annotation of the draft genome assembly of Crocosphaera watsonii WH 8501.</title>
        <authorList>
            <consortium name="US DOE Joint Genome Institute (JGI-ORNL)"/>
            <person name="Larimer F."/>
            <person name="Land M."/>
        </authorList>
    </citation>
    <scope>NUCLEOTIDE SEQUENCE</scope>
    <source>
        <strain evidence="2">WH 8501</strain>
    </source>
</reference>
<evidence type="ECO:0000313" key="2">
    <source>
        <dbReference type="EMBL" id="EAM51563.1"/>
    </source>
</evidence>
<organism evidence="2 3">
    <name type="scientific">Crocosphaera watsonii WH 8501</name>
    <dbReference type="NCBI Taxonomy" id="165597"/>
    <lineage>
        <taxon>Bacteria</taxon>
        <taxon>Bacillati</taxon>
        <taxon>Cyanobacteriota</taxon>
        <taxon>Cyanophyceae</taxon>
        <taxon>Oscillatoriophycideae</taxon>
        <taxon>Chroococcales</taxon>
        <taxon>Aphanothecaceae</taxon>
        <taxon>Crocosphaera</taxon>
    </lineage>
</organism>
<reference evidence="2" key="1">
    <citation type="submission" date="2004-02" db="EMBL/GenBank/DDBJ databases">
        <authorList>
            <consortium name="DOE Joint Genome Institute"/>
        </authorList>
    </citation>
    <scope>NUCLEOTIDE SEQUENCE [LARGE SCALE GENOMIC DNA]</scope>
    <source>
        <strain evidence="2">WH 8501</strain>
    </source>
</reference>
<evidence type="ECO:0000313" key="3">
    <source>
        <dbReference type="Proteomes" id="UP000003922"/>
    </source>
</evidence>